<comment type="caution">
    <text evidence="2">The sequence shown here is derived from an EMBL/GenBank/DDBJ whole genome shotgun (WGS) entry which is preliminary data.</text>
</comment>
<name>A0ABR9PTW7_9BACT</name>
<evidence type="ECO:0000256" key="1">
    <source>
        <dbReference type="SAM" id="SignalP"/>
    </source>
</evidence>
<evidence type="ECO:0000313" key="3">
    <source>
        <dbReference type="Proteomes" id="UP001516472"/>
    </source>
</evidence>
<feature type="chain" id="PRO_5047288751" evidence="1">
    <location>
        <begin position="26"/>
        <end position="665"/>
    </location>
</feature>
<keyword evidence="3" id="KW-1185">Reference proteome</keyword>
<reference evidence="2 3" key="1">
    <citation type="submission" date="2020-02" db="EMBL/GenBank/DDBJ databases">
        <authorList>
            <person name="Babadi Z.K."/>
            <person name="Risdian C."/>
            <person name="Ebrahimipour G.H."/>
            <person name="Wink J."/>
        </authorList>
    </citation>
    <scope>NUCLEOTIDE SEQUENCE [LARGE SCALE GENOMIC DNA]</scope>
    <source>
        <strain evidence="2 3">ZKHCc1 1396</strain>
    </source>
</reference>
<dbReference type="RefSeq" id="WP_193428583.1">
    <property type="nucleotide sequence ID" value="NZ_CBCSIP010000065.1"/>
</dbReference>
<protein>
    <submittedName>
        <fullName evidence="2">Uncharacterized protein</fullName>
    </submittedName>
</protein>
<gene>
    <name evidence="2" type="ORF">G4177_24655</name>
</gene>
<accession>A0ABR9PTW7</accession>
<organism evidence="2 3">
    <name type="scientific">Corallococcus soli</name>
    <dbReference type="NCBI Taxonomy" id="2710757"/>
    <lineage>
        <taxon>Bacteria</taxon>
        <taxon>Pseudomonadati</taxon>
        <taxon>Myxococcota</taxon>
        <taxon>Myxococcia</taxon>
        <taxon>Myxococcales</taxon>
        <taxon>Cystobacterineae</taxon>
        <taxon>Myxococcaceae</taxon>
        <taxon>Corallococcus</taxon>
    </lineage>
</organism>
<sequence length="665" mass="70564">MGLHTHGGWPAMFVAGCLISASALAQESFIDLTIKLLMEKPEPADAADFKRGTCAEPEPTKEKISCDEAQIVLLVNGSSIVKPDHLKGSFCLHEDWNNQYIDLHGQVAAKGQTLCLKSLRPGSAYSIHSINKQLNKTPPAKAALAGAALFELQVWGTFIKKPGNAAKSAEHFKASSEAHRIVREWLAAATYTSNKNPLKSWLSSPQRLKFSNVKLREAFERTLPNAELTEPEWNLLLVGNDEQAPTLAATIDALLPPQLEMAQALASHYSTIVAQPLFIGTLPANSEVIAISTNTGVMKEDIASGKDLLVVYGHNLKATKAAAATGDKLSALPTQDIAIKLNPATQALAGGLKLATAFGIPGLSELEPLAFRGLQGELLHLKFADHSEFLPAPAAPPALPLHPHALSPEAKQVVVSSLEISSKFALLDYTSTVLLLHDAGENKQYRFAVCQNVAACDEKTDVQSITADLRVRALTHSYVSLGTEVTVDVPLYPDKAAYGGYQFVQVSGGLGPNKIYELQPSEDFSRQVTISALLIGYPLAGKDSPWIRGVGLALEGGLFRGGQPAFLSQWGGRVIYEFPGARGLFISTGVSWRSVSVPVGIAPGTLIAVPSSGSSPAYNGRITWLPAFSLGFGIDLGVVGEAVKSVGDTFTGARSAPTTGIVSGG</sequence>
<feature type="signal peptide" evidence="1">
    <location>
        <begin position="1"/>
        <end position="25"/>
    </location>
</feature>
<evidence type="ECO:0000313" key="2">
    <source>
        <dbReference type="EMBL" id="MBE4751370.1"/>
    </source>
</evidence>
<keyword evidence="1" id="KW-0732">Signal</keyword>
<dbReference type="Proteomes" id="UP001516472">
    <property type="component" value="Unassembled WGS sequence"/>
</dbReference>
<dbReference type="EMBL" id="JAAIYO010000008">
    <property type="protein sequence ID" value="MBE4751370.1"/>
    <property type="molecule type" value="Genomic_DNA"/>
</dbReference>
<proteinExistence type="predicted"/>